<accession>A0AAE4V133</accession>
<evidence type="ECO:0000313" key="2">
    <source>
        <dbReference type="Proteomes" id="UP001185863"/>
    </source>
</evidence>
<gene>
    <name evidence="1" type="ORF">R4315_19630</name>
</gene>
<organism evidence="1 2">
    <name type="scientific">Rhodococcus oxybenzonivorans</name>
    <dbReference type="NCBI Taxonomy" id="1990687"/>
    <lineage>
        <taxon>Bacteria</taxon>
        <taxon>Bacillati</taxon>
        <taxon>Actinomycetota</taxon>
        <taxon>Actinomycetes</taxon>
        <taxon>Mycobacteriales</taxon>
        <taxon>Nocardiaceae</taxon>
        <taxon>Rhodococcus</taxon>
    </lineage>
</organism>
<dbReference type="AlphaFoldDB" id="A0AAE4V133"/>
<protein>
    <submittedName>
        <fullName evidence="1">FABP family protein</fullName>
    </submittedName>
</protein>
<reference evidence="1" key="1">
    <citation type="submission" date="2023-10" db="EMBL/GenBank/DDBJ databases">
        <title>Development of a sustainable strategy for remediation of hydrocarbon-contaminated territories based on the waste exchange concept.</title>
        <authorList>
            <person name="Krivoruchko A."/>
        </authorList>
    </citation>
    <scope>NUCLEOTIDE SEQUENCE</scope>
    <source>
        <strain evidence="1">IEGM 68</strain>
    </source>
</reference>
<evidence type="ECO:0000313" key="1">
    <source>
        <dbReference type="EMBL" id="MDV7266743.1"/>
    </source>
</evidence>
<dbReference type="EMBL" id="JAWLUP010000057">
    <property type="protein sequence ID" value="MDV7266743.1"/>
    <property type="molecule type" value="Genomic_DNA"/>
</dbReference>
<comment type="caution">
    <text evidence="1">The sequence shown here is derived from an EMBL/GenBank/DDBJ whole genome shotgun (WGS) entry which is preliminary data.</text>
</comment>
<feature type="non-terminal residue" evidence="1">
    <location>
        <position position="1"/>
    </location>
</feature>
<dbReference type="Proteomes" id="UP001185863">
    <property type="component" value="Unassembled WGS sequence"/>
</dbReference>
<sequence length="32" mass="3546">VEGGDLAYVEERIIADGELLPRLSARLTRYIG</sequence>
<name>A0AAE4V133_9NOCA</name>
<proteinExistence type="predicted"/>